<dbReference type="AlphaFoldDB" id="A0A8T0A291"/>
<dbReference type="EMBL" id="JABEBT010000004">
    <property type="protein sequence ID" value="KAF7639515.1"/>
    <property type="molecule type" value="Genomic_DNA"/>
</dbReference>
<organism evidence="2 3">
    <name type="scientific">Meloidogyne graminicola</name>
    <dbReference type="NCBI Taxonomy" id="189291"/>
    <lineage>
        <taxon>Eukaryota</taxon>
        <taxon>Metazoa</taxon>
        <taxon>Ecdysozoa</taxon>
        <taxon>Nematoda</taxon>
        <taxon>Chromadorea</taxon>
        <taxon>Rhabditida</taxon>
        <taxon>Tylenchina</taxon>
        <taxon>Tylenchomorpha</taxon>
        <taxon>Tylenchoidea</taxon>
        <taxon>Meloidogynidae</taxon>
        <taxon>Meloidogyninae</taxon>
        <taxon>Meloidogyne</taxon>
    </lineage>
</organism>
<proteinExistence type="predicted"/>
<comment type="subcellular location">
    <subcellularLocation>
        <location evidence="1">Nucleus</location>
    </subcellularLocation>
</comment>
<evidence type="ECO:0000256" key="1">
    <source>
        <dbReference type="ARBA" id="ARBA00004123"/>
    </source>
</evidence>
<dbReference type="GO" id="GO:0070545">
    <property type="term" value="C:PeBoW complex"/>
    <property type="evidence" value="ECO:0007669"/>
    <property type="project" value="TreeGrafter"/>
</dbReference>
<sequence length="76" mass="9003">MRVKKKFTTGTAKVYISRKRALKKLQLTLKDFGKLCILKGIYPREPNHIKRQIKEEVLNQEFIIIFVILNFLLKSL</sequence>
<dbReference type="GO" id="GO:0003723">
    <property type="term" value="F:RNA binding"/>
    <property type="evidence" value="ECO:0007669"/>
    <property type="project" value="TreeGrafter"/>
</dbReference>
<dbReference type="Proteomes" id="UP000605970">
    <property type="component" value="Unassembled WGS sequence"/>
</dbReference>
<evidence type="ECO:0000313" key="3">
    <source>
        <dbReference type="Proteomes" id="UP000605970"/>
    </source>
</evidence>
<reference evidence="2" key="1">
    <citation type="journal article" date="2020" name="Ecol. Evol.">
        <title>Genome structure and content of the rice root-knot nematode (Meloidogyne graminicola).</title>
        <authorList>
            <person name="Phan N.T."/>
            <person name="Danchin E.G.J."/>
            <person name="Klopp C."/>
            <person name="Perfus-Barbeoch L."/>
            <person name="Kozlowski D.K."/>
            <person name="Koutsovoulos G.D."/>
            <person name="Lopez-Roques C."/>
            <person name="Bouchez O."/>
            <person name="Zahm M."/>
            <person name="Besnard G."/>
            <person name="Bellafiore S."/>
        </authorList>
    </citation>
    <scope>NUCLEOTIDE SEQUENCE</scope>
    <source>
        <strain evidence="2">VN-18</strain>
    </source>
</reference>
<dbReference type="GO" id="GO:0000463">
    <property type="term" value="P:maturation of LSU-rRNA from tricistronic rRNA transcript (SSU-rRNA, 5.8S rRNA, LSU-rRNA)"/>
    <property type="evidence" value="ECO:0007669"/>
    <property type="project" value="TreeGrafter"/>
</dbReference>
<dbReference type="Pfam" id="PF06732">
    <property type="entry name" value="Pescadillo_N"/>
    <property type="match status" value="1"/>
</dbReference>
<dbReference type="OrthoDB" id="10264910at2759"/>
<comment type="caution">
    <text evidence="2">The sequence shown here is derived from an EMBL/GenBank/DDBJ whole genome shotgun (WGS) entry which is preliminary data.</text>
</comment>
<protein>
    <submittedName>
        <fullName evidence="2">Pescadillo-like protein</fullName>
    </submittedName>
</protein>
<dbReference type="InterPro" id="IPR010613">
    <property type="entry name" value="PES"/>
</dbReference>
<dbReference type="PANTHER" id="PTHR12221:SF6">
    <property type="entry name" value="PESCADILLO HOMOLOG"/>
    <property type="match status" value="1"/>
</dbReference>
<evidence type="ECO:0000313" key="2">
    <source>
        <dbReference type="EMBL" id="KAF7639515.1"/>
    </source>
</evidence>
<gene>
    <name evidence="2" type="ORF">Mgra_00000843</name>
</gene>
<accession>A0A8T0A291</accession>
<name>A0A8T0A291_9BILA</name>
<keyword evidence="3" id="KW-1185">Reference proteome</keyword>
<dbReference type="PANTHER" id="PTHR12221">
    <property type="entry name" value="PESCADILLO - RELATED"/>
    <property type="match status" value="1"/>
</dbReference>